<evidence type="ECO:0000256" key="4">
    <source>
        <dbReference type="ARBA" id="ARBA00023136"/>
    </source>
</evidence>
<dbReference type="GO" id="GO:0042773">
    <property type="term" value="P:ATP synthesis coupled electron transport"/>
    <property type="evidence" value="ECO:0007669"/>
    <property type="project" value="InterPro"/>
</dbReference>
<dbReference type="GO" id="GO:0016020">
    <property type="term" value="C:membrane"/>
    <property type="evidence" value="ECO:0007669"/>
    <property type="project" value="UniProtKB-SubCell"/>
</dbReference>
<dbReference type="GO" id="GO:0015990">
    <property type="term" value="P:electron transport coupled proton transport"/>
    <property type="evidence" value="ECO:0007669"/>
    <property type="project" value="TreeGrafter"/>
</dbReference>
<sequence>MVTAGAYLLVRISPLLEYSSTALILILCVGSLTALFAALMALTQNDIKKIIAYSTMSQLGYTFIACGISQYDLAIFHIVNHGFFV</sequence>
<keyword evidence="3 5" id="KW-1133">Transmembrane helix</keyword>
<comment type="subcellular location">
    <subcellularLocation>
        <location evidence="1">Membrane</location>
        <topology evidence="1">Multi-pass membrane protein</topology>
    </subcellularLocation>
</comment>
<dbReference type="OrthoDB" id="2686308at2759"/>
<comment type="caution">
    <text evidence="7">The sequence shown here is derived from an EMBL/GenBank/DDBJ whole genome shotgun (WGS) entry which is preliminary data.</text>
</comment>
<organism evidence="7 8">
    <name type="scientific">Smittium culicis</name>
    <dbReference type="NCBI Taxonomy" id="133412"/>
    <lineage>
        <taxon>Eukaryota</taxon>
        <taxon>Fungi</taxon>
        <taxon>Fungi incertae sedis</taxon>
        <taxon>Zoopagomycota</taxon>
        <taxon>Kickxellomycotina</taxon>
        <taxon>Harpellomycetes</taxon>
        <taxon>Harpellales</taxon>
        <taxon>Legeriomycetaceae</taxon>
        <taxon>Smittium</taxon>
    </lineage>
</organism>
<name>A0A1R1WXC1_9FUNG</name>
<dbReference type="GO" id="GO:0003954">
    <property type="term" value="F:NADH dehydrogenase activity"/>
    <property type="evidence" value="ECO:0007669"/>
    <property type="project" value="TreeGrafter"/>
</dbReference>
<accession>A0A1R1WXC1</accession>
<dbReference type="EMBL" id="LSSM01007749">
    <property type="protein sequence ID" value="OMJ07031.1"/>
    <property type="molecule type" value="Genomic_DNA"/>
</dbReference>
<keyword evidence="8" id="KW-1185">Reference proteome</keyword>
<keyword evidence="7" id="KW-0830">Ubiquinone</keyword>
<dbReference type="PANTHER" id="PTHR42829:SF2">
    <property type="entry name" value="NADH-UBIQUINONE OXIDOREDUCTASE CHAIN 5"/>
    <property type="match status" value="1"/>
</dbReference>
<reference evidence="8" key="1">
    <citation type="submission" date="2017-01" db="EMBL/GenBank/DDBJ databases">
        <authorList>
            <person name="Wang Y."/>
            <person name="White M."/>
            <person name="Kvist S."/>
            <person name="Moncalvo J.-M."/>
        </authorList>
    </citation>
    <scope>NUCLEOTIDE SEQUENCE [LARGE SCALE GENOMIC DNA]</scope>
    <source>
        <strain evidence="8">ID-206-W2</strain>
    </source>
</reference>
<dbReference type="GO" id="GO:0008137">
    <property type="term" value="F:NADH dehydrogenase (ubiquinone) activity"/>
    <property type="evidence" value="ECO:0007669"/>
    <property type="project" value="InterPro"/>
</dbReference>
<dbReference type="PANTHER" id="PTHR42829">
    <property type="entry name" value="NADH-UBIQUINONE OXIDOREDUCTASE CHAIN 5"/>
    <property type="match status" value="1"/>
</dbReference>
<evidence type="ECO:0000259" key="6">
    <source>
        <dbReference type="Pfam" id="PF00361"/>
    </source>
</evidence>
<evidence type="ECO:0000256" key="2">
    <source>
        <dbReference type="ARBA" id="ARBA00022692"/>
    </source>
</evidence>
<proteinExistence type="predicted"/>
<feature type="transmembrane region" description="Helical" evidence="5">
    <location>
        <begin position="20"/>
        <end position="42"/>
    </location>
</feature>
<gene>
    <name evidence="7" type="ORF">AYI69_g11587</name>
</gene>
<dbReference type="InterPro" id="IPR001750">
    <property type="entry name" value="ND/Mrp_TM"/>
</dbReference>
<protein>
    <submittedName>
        <fullName evidence="7">NADH-ubiquinone oxidoreductase chain 5</fullName>
    </submittedName>
</protein>
<evidence type="ECO:0000256" key="1">
    <source>
        <dbReference type="ARBA" id="ARBA00004141"/>
    </source>
</evidence>
<evidence type="ECO:0000313" key="7">
    <source>
        <dbReference type="EMBL" id="OMJ07031.1"/>
    </source>
</evidence>
<dbReference type="Pfam" id="PF00361">
    <property type="entry name" value="Proton_antipo_M"/>
    <property type="match status" value="1"/>
</dbReference>
<keyword evidence="4 5" id="KW-0472">Membrane</keyword>
<dbReference type="Proteomes" id="UP000187429">
    <property type="component" value="Unassembled WGS sequence"/>
</dbReference>
<evidence type="ECO:0000256" key="3">
    <source>
        <dbReference type="ARBA" id="ARBA00022989"/>
    </source>
</evidence>
<dbReference type="InterPro" id="IPR003945">
    <property type="entry name" value="NU5C-like"/>
</dbReference>
<feature type="domain" description="NADH:quinone oxidoreductase/Mrp antiporter transmembrane" evidence="6">
    <location>
        <begin position="1"/>
        <end position="84"/>
    </location>
</feature>
<dbReference type="AlphaFoldDB" id="A0A1R1WXC1"/>
<evidence type="ECO:0000313" key="8">
    <source>
        <dbReference type="Proteomes" id="UP000187429"/>
    </source>
</evidence>
<evidence type="ECO:0000256" key="5">
    <source>
        <dbReference type="SAM" id="Phobius"/>
    </source>
</evidence>
<keyword evidence="2 5" id="KW-0812">Transmembrane</keyword>